<keyword evidence="3 5" id="KW-1133">Transmembrane helix</keyword>
<comment type="caution">
    <text evidence="6">The sequence shown here is derived from an EMBL/GenBank/DDBJ whole genome shotgun (WGS) entry which is preliminary data.</text>
</comment>
<feature type="transmembrane region" description="Helical" evidence="5">
    <location>
        <begin position="12"/>
        <end position="32"/>
    </location>
</feature>
<dbReference type="GO" id="GO:0016020">
    <property type="term" value="C:membrane"/>
    <property type="evidence" value="ECO:0007669"/>
    <property type="project" value="UniProtKB-SubCell"/>
</dbReference>
<organism evidence="6 7">
    <name type="scientific">Bacillus cereus</name>
    <dbReference type="NCBI Taxonomy" id="1396"/>
    <lineage>
        <taxon>Bacteria</taxon>
        <taxon>Bacillati</taxon>
        <taxon>Bacillota</taxon>
        <taxon>Bacilli</taxon>
        <taxon>Bacillales</taxon>
        <taxon>Bacillaceae</taxon>
        <taxon>Bacillus</taxon>
        <taxon>Bacillus cereus group</taxon>
    </lineage>
</organism>
<dbReference type="EMBL" id="LCYI01000050">
    <property type="protein sequence ID" value="KLA25080.1"/>
    <property type="molecule type" value="Genomic_DNA"/>
</dbReference>
<evidence type="ECO:0000256" key="1">
    <source>
        <dbReference type="ARBA" id="ARBA00004370"/>
    </source>
</evidence>
<keyword evidence="4 5" id="KW-0472">Membrane</keyword>
<feature type="transmembrane region" description="Helical" evidence="5">
    <location>
        <begin position="38"/>
        <end position="55"/>
    </location>
</feature>
<evidence type="ECO:0000256" key="4">
    <source>
        <dbReference type="ARBA" id="ARBA00023136"/>
    </source>
</evidence>
<gene>
    <name evidence="6" type="ORF">B4077_5077</name>
</gene>
<dbReference type="InterPro" id="IPR006479">
    <property type="entry name" value="Holin"/>
</dbReference>
<dbReference type="AlphaFoldDB" id="A0A0G8ELT3"/>
<evidence type="ECO:0000256" key="5">
    <source>
        <dbReference type="SAM" id="Phobius"/>
    </source>
</evidence>
<dbReference type="Proteomes" id="UP000035214">
    <property type="component" value="Unassembled WGS sequence"/>
</dbReference>
<keyword evidence="2 5" id="KW-0812">Transmembrane</keyword>
<reference evidence="6 7" key="1">
    <citation type="submission" date="2015-04" db="EMBL/GenBank/DDBJ databases">
        <title>Draft Genome Sequences of Eight Spore-Forming Food Isolates of Bacillus cereus Genome sequencing.</title>
        <authorList>
            <person name="Krawcyk A.O."/>
            <person name="de Jong A."/>
            <person name="Eijlander R.T."/>
            <person name="Berendsen E.M."/>
            <person name="Holsappel S."/>
            <person name="Wells-Bennik M."/>
            <person name="Kuipers O.P."/>
        </authorList>
    </citation>
    <scope>NUCLEOTIDE SEQUENCE [LARGE SCALE GENOMIC DNA]</scope>
    <source>
        <strain evidence="6 7">B4077</strain>
    </source>
</reference>
<dbReference type="PATRIC" id="fig|1396.428.peg.1427"/>
<sequence length="102" mass="11646">MLQKENLSDIIRLLAGFLLSLKLLFNSFGVNFITNDQIDAIVNVASFLFILYFGYKNNYVGKKGIEQKKYSKNTISIKKGTFLTGSFLSLPHNNFICLQWTI</sequence>
<evidence type="ECO:0000256" key="2">
    <source>
        <dbReference type="ARBA" id="ARBA00022692"/>
    </source>
</evidence>
<proteinExistence type="predicted"/>
<evidence type="ECO:0000313" key="7">
    <source>
        <dbReference type="Proteomes" id="UP000035214"/>
    </source>
</evidence>
<accession>A0A0G8ELT3</accession>
<evidence type="ECO:0000313" key="6">
    <source>
        <dbReference type="EMBL" id="KLA25080.1"/>
    </source>
</evidence>
<dbReference type="Pfam" id="PF04688">
    <property type="entry name" value="Holin_SPP1"/>
    <property type="match status" value="1"/>
</dbReference>
<comment type="subcellular location">
    <subcellularLocation>
        <location evidence="1">Membrane</location>
    </subcellularLocation>
</comment>
<protein>
    <submittedName>
        <fullName evidence="6">Uncharacterized protein</fullName>
    </submittedName>
</protein>
<evidence type="ECO:0000256" key="3">
    <source>
        <dbReference type="ARBA" id="ARBA00022989"/>
    </source>
</evidence>
<name>A0A0G8ELT3_BACCE</name>